<gene>
    <name evidence="1" type="ORF">F5144DRAFT_622185</name>
</gene>
<evidence type="ECO:0000313" key="1">
    <source>
        <dbReference type="EMBL" id="KAH6628206.1"/>
    </source>
</evidence>
<comment type="caution">
    <text evidence="1">The sequence shown here is derived from an EMBL/GenBank/DDBJ whole genome shotgun (WGS) entry which is preliminary data.</text>
</comment>
<dbReference type="EMBL" id="JAGIZQ010000005">
    <property type="protein sequence ID" value="KAH6628206.1"/>
    <property type="molecule type" value="Genomic_DNA"/>
</dbReference>
<evidence type="ECO:0000313" key="2">
    <source>
        <dbReference type="Proteomes" id="UP000724584"/>
    </source>
</evidence>
<proteinExistence type="predicted"/>
<sequence length="368" mass="38701">MVSQLQRLQTFRLAVWLQNYHGREFPTALSEAHQILYFTYLQIPLNMSSSTTDSRERPMSENSASSPSRATFKTFGQEYQYAETLQNPFPEVIFSGPANTAHNAASTSPAAVGGIDGTNDSPADQDAGSSLRFGTPGSKEPAMHEDVWVEPAEAPWYKTISRGRWAAIIICTVGITGVVLAILGAMNKLSGERSDSSDPSPDFPTPIDMSADQTSSSNTPSPAESTSATPTTFVTSTTSGITKPTNTPTTKIDCHDPSSFLTPISWIGTTVGAYKTEFASTGHQAASGCCSACQGRVEGGCAGWLHNPSSQFTPCTLVVIDVDQADKGDAKNCPRGRAATTLFLAGVAEDGGNGTAGMGPCALEGHVG</sequence>
<accession>A0ACB7P3B9</accession>
<keyword evidence="2" id="KW-1185">Reference proteome</keyword>
<protein>
    <submittedName>
        <fullName evidence="1">Uncharacterized protein</fullName>
    </submittedName>
</protein>
<dbReference type="Proteomes" id="UP000724584">
    <property type="component" value="Unassembled WGS sequence"/>
</dbReference>
<name>A0ACB7P3B9_9PEZI</name>
<organism evidence="1 2">
    <name type="scientific">Chaetomium tenue</name>
    <dbReference type="NCBI Taxonomy" id="1854479"/>
    <lineage>
        <taxon>Eukaryota</taxon>
        <taxon>Fungi</taxon>
        <taxon>Dikarya</taxon>
        <taxon>Ascomycota</taxon>
        <taxon>Pezizomycotina</taxon>
        <taxon>Sordariomycetes</taxon>
        <taxon>Sordariomycetidae</taxon>
        <taxon>Sordariales</taxon>
        <taxon>Chaetomiaceae</taxon>
        <taxon>Chaetomium</taxon>
    </lineage>
</organism>
<reference evidence="1 2" key="1">
    <citation type="journal article" date="2021" name="Nat. Commun.">
        <title>Genetic determinants of endophytism in the Arabidopsis root mycobiome.</title>
        <authorList>
            <person name="Mesny F."/>
            <person name="Miyauchi S."/>
            <person name="Thiergart T."/>
            <person name="Pickel B."/>
            <person name="Atanasova L."/>
            <person name="Karlsson M."/>
            <person name="Huettel B."/>
            <person name="Barry K.W."/>
            <person name="Haridas S."/>
            <person name="Chen C."/>
            <person name="Bauer D."/>
            <person name="Andreopoulos W."/>
            <person name="Pangilinan J."/>
            <person name="LaButti K."/>
            <person name="Riley R."/>
            <person name="Lipzen A."/>
            <person name="Clum A."/>
            <person name="Drula E."/>
            <person name="Henrissat B."/>
            <person name="Kohler A."/>
            <person name="Grigoriev I.V."/>
            <person name="Martin F.M."/>
            <person name="Hacquard S."/>
        </authorList>
    </citation>
    <scope>NUCLEOTIDE SEQUENCE [LARGE SCALE GENOMIC DNA]</scope>
    <source>
        <strain evidence="1 2">MPI-SDFR-AT-0079</strain>
    </source>
</reference>